<organism evidence="13 14">
    <name type="scientific">Candidatus Haliotispira prima</name>
    <dbReference type="NCBI Taxonomy" id="3034016"/>
    <lineage>
        <taxon>Bacteria</taxon>
        <taxon>Pseudomonadati</taxon>
        <taxon>Spirochaetota</taxon>
        <taxon>Spirochaetia</taxon>
        <taxon>Spirochaetales</taxon>
        <taxon>Spirochaetaceae</taxon>
        <taxon>Candidatus Haliotispira</taxon>
    </lineage>
</organism>
<keyword evidence="5 11" id="KW-0808">Transferase</keyword>
<dbReference type="Gene3D" id="3.40.50.620">
    <property type="entry name" value="HUPs"/>
    <property type="match status" value="1"/>
</dbReference>
<dbReference type="RefSeq" id="WP_326927022.1">
    <property type="nucleotide sequence ID" value="NZ_CP123443.1"/>
</dbReference>
<evidence type="ECO:0000256" key="10">
    <source>
        <dbReference type="ARBA" id="ARBA00048721"/>
    </source>
</evidence>
<feature type="domain" description="Cytidyltransferase-like" evidence="12">
    <location>
        <begin position="26"/>
        <end position="62"/>
    </location>
</feature>
<evidence type="ECO:0000256" key="4">
    <source>
        <dbReference type="ARBA" id="ARBA00022642"/>
    </source>
</evidence>
<keyword evidence="9 11" id="KW-0520">NAD</keyword>
<dbReference type="Proteomes" id="UP001228690">
    <property type="component" value="Chromosome"/>
</dbReference>
<gene>
    <name evidence="11" type="primary">nadD</name>
    <name evidence="13" type="ORF">P0082_10155</name>
</gene>
<keyword evidence="6 11" id="KW-0548">Nucleotidyltransferase</keyword>
<evidence type="ECO:0000256" key="3">
    <source>
        <dbReference type="ARBA" id="ARBA00009014"/>
    </source>
</evidence>
<protein>
    <recommendedName>
        <fullName evidence="11">Probable nicotinate-nucleotide adenylyltransferase</fullName>
        <ecNumber evidence="11">2.7.7.18</ecNumber>
    </recommendedName>
    <alternativeName>
        <fullName evidence="11">Deamido-NAD(+) diphosphorylase</fullName>
    </alternativeName>
    <alternativeName>
        <fullName evidence="11">Deamido-NAD(+) pyrophosphorylase</fullName>
    </alternativeName>
    <alternativeName>
        <fullName evidence="11">Nicotinate mononucleotide adenylyltransferase</fullName>
        <shortName evidence="11">NaMN adenylyltransferase</shortName>
    </alternativeName>
</protein>
<dbReference type="HAMAP" id="MF_00244">
    <property type="entry name" value="NaMN_adenylyltr"/>
    <property type="match status" value="1"/>
</dbReference>
<dbReference type="EC" id="2.7.7.18" evidence="11"/>
<evidence type="ECO:0000256" key="9">
    <source>
        <dbReference type="ARBA" id="ARBA00023027"/>
    </source>
</evidence>
<evidence type="ECO:0000256" key="11">
    <source>
        <dbReference type="HAMAP-Rule" id="MF_00244"/>
    </source>
</evidence>
<accession>A0ABY8MFX4</accession>
<keyword evidence="8 11" id="KW-0067">ATP-binding</keyword>
<evidence type="ECO:0000259" key="12">
    <source>
        <dbReference type="Pfam" id="PF01467"/>
    </source>
</evidence>
<dbReference type="CDD" id="cd02165">
    <property type="entry name" value="NMNAT"/>
    <property type="match status" value="1"/>
</dbReference>
<comment type="catalytic activity">
    <reaction evidence="10 11">
        <text>nicotinate beta-D-ribonucleotide + ATP + H(+) = deamido-NAD(+) + diphosphate</text>
        <dbReference type="Rhea" id="RHEA:22860"/>
        <dbReference type="ChEBI" id="CHEBI:15378"/>
        <dbReference type="ChEBI" id="CHEBI:30616"/>
        <dbReference type="ChEBI" id="CHEBI:33019"/>
        <dbReference type="ChEBI" id="CHEBI:57502"/>
        <dbReference type="ChEBI" id="CHEBI:58437"/>
        <dbReference type="EC" id="2.7.7.18"/>
    </reaction>
</comment>
<comment type="similarity">
    <text evidence="3 11">Belongs to the NadD family.</text>
</comment>
<evidence type="ECO:0000256" key="2">
    <source>
        <dbReference type="ARBA" id="ARBA00005019"/>
    </source>
</evidence>
<dbReference type="PANTHER" id="PTHR39321:SF3">
    <property type="entry name" value="PHOSPHOPANTETHEINE ADENYLYLTRANSFERASE"/>
    <property type="match status" value="1"/>
</dbReference>
<keyword evidence="14" id="KW-1185">Reference proteome</keyword>
<dbReference type="SUPFAM" id="SSF52374">
    <property type="entry name" value="Nucleotidylyl transferase"/>
    <property type="match status" value="1"/>
</dbReference>
<evidence type="ECO:0000256" key="7">
    <source>
        <dbReference type="ARBA" id="ARBA00022741"/>
    </source>
</evidence>
<dbReference type="InterPro" id="IPR014729">
    <property type="entry name" value="Rossmann-like_a/b/a_fold"/>
</dbReference>
<evidence type="ECO:0000256" key="6">
    <source>
        <dbReference type="ARBA" id="ARBA00022695"/>
    </source>
</evidence>
<comment type="pathway">
    <text evidence="2 11">Cofactor biosynthesis; NAD(+) biosynthesis; deamido-NAD(+) from nicotinate D-ribonucleotide: step 1/1.</text>
</comment>
<proteinExistence type="inferred from homology"/>
<dbReference type="InterPro" id="IPR005248">
    <property type="entry name" value="NadD/NMNAT"/>
</dbReference>
<keyword evidence="7 11" id="KW-0547">Nucleotide-binding</keyword>
<sequence>MQWTVEQLQERLREVSAESGAGWPVFFGGSFDPFHRGHAAVAAALHRYFSPWPVTLLPNRVSPLKVAEREKTETAKKYTGIGSRGREIRPDGVQKIGLMEAVIQDLRRQLRLPLQNSLPGLELWELQREGPSYTAETLRHLLAPSSQSGGKACVLALGMDSFCTLKQWKDWPYLLDTCVFIVFRRDGKGFFPDGFCPDGEIEARADYLMLDLDEPYSSTAIRQRLVGLERPPREAERRELEYVLGENQLRYILEHGLYRLGESRSVKDW</sequence>
<evidence type="ECO:0000313" key="14">
    <source>
        <dbReference type="Proteomes" id="UP001228690"/>
    </source>
</evidence>
<comment type="function">
    <text evidence="1 11">Catalyzes the reversible adenylation of nicotinate mononucleotide (NaMN) to nicotinic acid adenine dinucleotide (NaAD).</text>
</comment>
<dbReference type="Pfam" id="PF01467">
    <property type="entry name" value="CTP_transf_like"/>
    <property type="match status" value="1"/>
</dbReference>
<evidence type="ECO:0000256" key="5">
    <source>
        <dbReference type="ARBA" id="ARBA00022679"/>
    </source>
</evidence>
<evidence type="ECO:0000256" key="1">
    <source>
        <dbReference type="ARBA" id="ARBA00002324"/>
    </source>
</evidence>
<dbReference type="EMBL" id="CP123443">
    <property type="protein sequence ID" value="WGK68836.1"/>
    <property type="molecule type" value="Genomic_DNA"/>
</dbReference>
<keyword evidence="4 11" id="KW-0662">Pyridine nucleotide biosynthesis</keyword>
<dbReference type="PANTHER" id="PTHR39321">
    <property type="entry name" value="NICOTINATE-NUCLEOTIDE ADENYLYLTRANSFERASE-RELATED"/>
    <property type="match status" value="1"/>
</dbReference>
<name>A0ABY8MFX4_9SPIO</name>
<reference evidence="13 14" key="1">
    <citation type="submission" date="2023-04" db="EMBL/GenBank/DDBJ databases">
        <title>Spirochaete genome identified in red abalone sample constitutes a novel genus.</title>
        <authorList>
            <person name="Sharma S.P."/>
            <person name="Purcell C.M."/>
            <person name="Hyde J.R."/>
            <person name="Severin A.J."/>
        </authorList>
    </citation>
    <scope>NUCLEOTIDE SEQUENCE [LARGE SCALE GENOMIC DNA]</scope>
    <source>
        <strain evidence="13 14">SP-2023</strain>
    </source>
</reference>
<evidence type="ECO:0000313" key="13">
    <source>
        <dbReference type="EMBL" id="WGK68836.1"/>
    </source>
</evidence>
<evidence type="ECO:0000256" key="8">
    <source>
        <dbReference type="ARBA" id="ARBA00022840"/>
    </source>
</evidence>
<dbReference type="InterPro" id="IPR004821">
    <property type="entry name" value="Cyt_trans-like"/>
</dbReference>